<evidence type="ECO:0000256" key="1">
    <source>
        <dbReference type="ARBA" id="ARBA00022723"/>
    </source>
</evidence>
<keyword evidence="1" id="KW-0479">Metal-binding</keyword>
<organism evidence="3">
    <name type="scientific">marine sediment metagenome</name>
    <dbReference type="NCBI Taxonomy" id="412755"/>
    <lineage>
        <taxon>unclassified sequences</taxon>
        <taxon>metagenomes</taxon>
        <taxon>ecological metagenomes</taxon>
    </lineage>
</organism>
<evidence type="ECO:0000313" key="3">
    <source>
        <dbReference type="EMBL" id="KKM83056.1"/>
    </source>
</evidence>
<dbReference type="GO" id="GO:0008299">
    <property type="term" value="P:isoprenoid biosynthetic process"/>
    <property type="evidence" value="ECO:0007669"/>
    <property type="project" value="InterPro"/>
</dbReference>
<evidence type="ECO:0008006" key="4">
    <source>
        <dbReference type="Google" id="ProtNLM"/>
    </source>
</evidence>
<dbReference type="GO" id="GO:0004659">
    <property type="term" value="F:prenyltransferase activity"/>
    <property type="evidence" value="ECO:0007669"/>
    <property type="project" value="InterPro"/>
</dbReference>
<dbReference type="PANTHER" id="PTHR12001:SF86">
    <property type="entry name" value="GERANYLGERANYL DIPHOSPHATE SYNTHASE"/>
    <property type="match status" value="1"/>
</dbReference>
<dbReference type="GO" id="GO:0046872">
    <property type="term" value="F:metal ion binding"/>
    <property type="evidence" value="ECO:0007669"/>
    <property type="project" value="UniProtKB-KW"/>
</dbReference>
<dbReference type="Gene3D" id="1.10.600.10">
    <property type="entry name" value="Farnesyl Diphosphate Synthase"/>
    <property type="match status" value="1"/>
</dbReference>
<keyword evidence="2" id="KW-0460">Magnesium</keyword>
<dbReference type="PROSITE" id="PS00444">
    <property type="entry name" value="POLYPRENYL_SYNTHASE_2"/>
    <property type="match status" value="1"/>
</dbReference>
<gene>
    <name evidence="3" type="ORF">LCGC14_1313330</name>
</gene>
<dbReference type="EMBL" id="LAZR01007770">
    <property type="protein sequence ID" value="KKM83056.1"/>
    <property type="molecule type" value="Genomic_DNA"/>
</dbReference>
<feature type="non-terminal residue" evidence="3">
    <location>
        <position position="332"/>
    </location>
</feature>
<dbReference type="InterPro" id="IPR033749">
    <property type="entry name" value="Polyprenyl_synt_CS"/>
</dbReference>
<dbReference type="SFLD" id="SFLDS00005">
    <property type="entry name" value="Isoprenoid_Synthase_Type_I"/>
    <property type="match status" value="1"/>
</dbReference>
<dbReference type="PANTHER" id="PTHR12001">
    <property type="entry name" value="GERANYLGERANYL PYROPHOSPHATE SYNTHASE"/>
    <property type="match status" value="1"/>
</dbReference>
<evidence type="ECO:0000256" key="2">
    <source>
        <dbReference type="ARBA" id="ARBA00022842"/>
    </source>
</evidence>
<name>A0A0F9L6U4_9ZZZZ</name>
<dbReference type="InterPro" id="IPR000092">
    <property type="entry name" value="Polyprenyl_synt"/>
</dbReference>
<protein>
    <recommendedName>
        <fullName evidence="4">Polyprenyl synthetase</fullName>
    </recommendedName>
</protein>
<dbReference type="InterPro" id="IPR008949">
    <property type="entry name" value="Isoprenoid_synthase_dom_sf"/>
</dbReference>
<comment type="caution">
    <text evidence="3">The sequence shown here is derived from an EMBL/GenBank/DDBJ whole genome shotgun (WGS) entry which is preliminary data.</text>
</comment>
<reference evidence="3" key="1">
    <citation type="journal article" date="2015" name="Nature">
        <title>Complex archaea that bridge the gap between prokaryotes and eukaryotes.</title>
        <authorList>
            <person name="Spang A."/>
            <person name="Saw J.H."/>
            <person name="Jorgensen S.L."/>
            <person name="Zaremba-Niedzwiedzka K."/>
            <person name="Martijn J."/>
            <person name="Lind A.E."/>
            <person name="van Eijk R."/>
            <person name="Schleper C."/>
            <person name="Guy L."/>
            <person name="Ettema T.J."/>
        </authorList>
    </citation>
    <scope>NUCLEOTIDE SEQUENCE</scope>
</reference>
<dbReference type="SUPFAM" id="SSF48576">
    <property type="entry name" value="Terpenoid synthases"/>
    <property type="match status" value="1"/>
</dbReference>
<dbReference type="AlphaFoldDB" id="A0A0F9L6U4"/>
<sequence>MTSGGGFLDGFRPQIERELREVVVKGSAPLLGLTSMYAYHMGFCDREGNLVELLGGKYLRPLLCLAMCAALGGDPEKAVPAAASLELGHRTSLIFDDIQDKGLQRNNRPTVWSIWGSEQAINAGLALSSYARLALQRLKGKGVPDSITLRSWEILEKATIDLCWGQYRDLHLVEVARLSVEDYVDMVRGKTASLFGAACELGALIASGDEAIMGMARDFGLNMGIAFQIHDDYLGVWGDEAEVGKTANDLVERKRSLPVILAGEMAPGYPGVDRYTIDRWLNSGDHRPEDAAVIRAFMERIGVPAKLGEMEKTHQLAAAETLSQLEMSPEWA</sequence>
<dbReference type="CDD" id="cd00685">
    <property type="entry name" value="Trans_IPPS_HT"/>
    <property type="match status" value="1"/>
</dbReference>
<dbReference type="Pfam" id="PF00348">
    <property type="entry name" value="polyprenyl_synt"/>
    <property type="match status" value="1"/>
</dbReference>
<accession>A0A0F9L6U4</accession>
<proteinExistence type="predicted"/>